<evidence type="ECO:0000313" key="4">
    <source>
        <dbReference type="EMBL" id="KAK5112963.1"/>
    </source>
</evidence>
<keyword evidence="3" id="KW-0472">Membrane</keyword>
<dbReference type="GO" id="GO:0005199">
    <property type="term" value="F:structural constituent of cell wall"/>
    <property type="evidence" value="ECO:0007669"/>
    <property type="project" value="InterPro"/>
</dbReference>
<dbReference type="Proteomes" id="UP001310890">
    <property type="component" value="Unassembled WGS sequence"/>
</dbReference>
<feature type="compositionally biased region" description="Low complexity" evidence="2">
    <location>
        <begin position="165"/>
        <end position="221"/>
    </location>
</feature>
<keyword evidence="3" id="KW-0812">Transmembrane</keyword>
<accession>A0AAN7YGL8</accession>
<feature type="compositionally biased region" description="Polar residues" evidence="2">
    <location>
        <begin position="222"/>
        <end position="232"/>
    </location>
</feature>
<feature type="transmembrane region" description="Helical" evidence="3">
    <location>
        <begin position="249"/>
        <end position="268"/>
    </location>
</feature>
<feature type="compositionally biased region" description="Low complexity" evidence="2">
    <location>
        <begin position="126"/>
        <end position="154"/>
    </location>
</feature>
<evidence type="ECO:0000313" key="5">
    <source>
        <dbReference type="Proteomes" id="UP001310890"/>
    </source>
</evidence>
<organism evidence="4 5">
    <name type="scientific">Meristemomyces frigidus</name>
    <dbReference type="NCBI Taxonomy" id="1508187"/>
    <lineage>
        <taxon>Eukaryota</taxon>
        <taxon>Fungi</taxon>
        <taxon>Dikarya</taxon>
        <taxon>Ascomycota</taxon>
        <taxon>Pezizomycotina</taxon>
        <taxon>Dothideomycetes</taxon>
        <taxon>Dothideomycetidae</taxon>
        <taxon>Mycosphaerellales</taxon>
        <taxon>Teratosphaeriaceae</taxon>
        <taxon>Meristemomyces</taxon>
    </lineage>
</organism>
<proteinExistence type="predicted"/>
<dbReference type="InterPro" id="IPR000420">
    <property type="entry name" value="Yeast_PIR_rpt"/>
</dbReference>
<dbReference type="PROSITE" id="PS50256">
    <property type="entry name" value="PIR_REPEAT_2"/>
    <property type="match status" value="1"/>
</dbReference>
<keyword evidence="3" id="KW-1133">Transmembrane helix</keyword>
<gene>
    <name evidence="4" type="ORF">LTR62_003785</name>
</gene>
<reference evidence="4" key="1">
    <citation type="submission" date="2023-08" db="EMBL/GenBank/DDBJ databases">
        <title>Black Yeasts Isolated from many extreme environments.</title>
        <authorList>
            <person name="Coleine C."/>
            <person name="Stajich J.E."/>
            <person name="Selbmann L."/>
        </authorList>
    </citation>
    <scope>NUCLEOTIDE SEQUENCE</scope>
    <source>
        <strain evidence="4">CCFEE 5401</strain>
    </source>
</reference>
<evidence type="ECO:0000256" key="3">
    <source>
        <dbReference type="SAM" id="Phobius"/>
    </source>
</evidence>
<protein>
    <submittedName>
        <fullName evidence="4">Uncharacterized protein</fullName>
    </submittedName>
</protein>
<dbReference type="AlphaFoldDB" id="A0AAN7YGL8"/>
<sequence>MSPATLITITSGVTVTYCPECEMMSSTASVPGHTTVYTTVYQSLCPTGLVPQTYTITESCTEATPTWTPGPSHVPQDFTVTTKPCTVCGDSTTAVTITEPCGCKANEGTPVPTPTGAARTPAGGNSTPAQTTPAAAAGTPAASSAAAAPAPSGAVGQIGDGQIQAPAGSGSGASPSTPGSSPAGYSPGSNGTLPGRPAAVPAAPAAPGAAGIGAGAAPPSATTAIQSSPSGGSATGVEASPGAAANLKAFGAVPFTIFSVVIALLAFAL</sequence>
<evidence type="ECO:0000256" key="1">
    <source>
        <dbReference type="ARBA" id="ARBA00022729"/>
    </source>
</evidence>
<comment type="caution">
    <text evidence="4">The sequence shown here is derived from an EMBL/GenBank/DDBJ whole genome shotgun (WGS) entry which is preliminary data.</text>
</comment>
<keyword evidence="1" id="KW-0732">Signal</keyword>
<name>A0AAN7YGL8_9PEZI</name>
<feature type="region of interest" description="Disordered" evidence="2">
    <location>
        <begin position="100"/>
        <end position="239"/>
    </location>
</feature>
<dbReference type="EMBL" id="JAVRRL010000027">
    <property type="protein sequence ID" value="KAK5112963.1"/>
    <property type="molecule type" value="Genomic_DNA"/>
</dbReference>
<evidence type="ECO:0000256" key="2">
    <source>
        <dbReference type="SAM" id="MobiDB-lite"/>
    </source>
</evidence>